<evidence type="ECO:0000256" key="3">
    <source>
        <dbReference type="ARBA" id="ARBA00022603"/>
    </source>
</evidence>
<dbReference type="InterPro" id="IPR029063">
    <property type="entry name" value="SAM-dependent_MTases_sf"/>
</dbReference>
<name>A0ABM7WXW2_9BACT</name>
<comment type="catalytic activity">
    <reaction evidence="1">
        <text>L-glutamyl-[protein] + S-adenosyl-L-methionine = [protein]-L-glutamate 5-O-methyl ester + S-adenosyl-L-homocysteine</text>
        <dbReference type="Rhea" id="RHEA:24452"/>
        <dbReference type="Rhea" id="RHEA-COMP:10208"/>
        <dbReference type="Rhea" id="RHEA-COMP:10311"/>
        <dbReference type="ChEBI" id="CHEBI:29973"/>
        <dbReference type="ChEBI" id="CHEBI:57856"/>
        <dbReference type="ChEBI" id="CHEBI:59789"/>
        <dbReference type="ChEBI" id="CHEBI:82795"/>
        <dbReference type="EC" id="2.1.1.80"/>
    </reaction>
</comment>
<dbReference type="InterPro" id="IPR026024">
    <property type="entry name" value="Chemotaxis_MeTrfase_CheR"/>
</dbReference>
<dbReference type="PIRSF" id="PIRSF000410">
    <property type="entry name" value="CheR"/>
    <property type="match status" value="1"/>
</dbReference>
<dbReference type="InterPro" id="IPR050903">
    <property type="entry name" value="Bact_Chemotaxis_MeTrfase"/>
</dbReference>
<dbReference type="Gene3D" id="3.40.50.150">
    <property type="entry name" value="Vaccinia Virus protein VP39"/>
    <property type="match status" value="1"/>
</dbReference>
<dbReference type="InterPro" id="IPR036804">
    <property type="entry name" value="CheR_N_sf"/>
</dbReference>
<gene>
    <name evidence="7" type="primary">cheR-1</name>
    <name evidence="7" type="ORF">AMOR_32460</name>
</gene>
<dbReference type="GO" id="GO:0008168">
    <property type="term" value="F:methyltransferase activity"/>
    <property type="evidence" value="ECO:0007669"/>
    <property type="project" value="UniProtKB-KW"/>
</dbReference>
<dbReference type="SMART" id="SM00138">
    <property type="entry name" value="MeTrc"/>
    <property type="match status" value="1"/>
</dbReference>
<sequence>MERGTLQVGSGVLSAVSDRDFARFQRLINDEAGIWLAPVKKALLVGRLARRLRELGLDSYGGYFDLVVANEAERIRMLDAICTNETHFFREPRHFEFLCDRVLPAWREEAEAGRRPRRLRVWSAACSTGEEPYTIAMTLLSALQGWDLQILATDLSTKVLARAEAAVWPLEKSREIPDPYLKAYMLKGYGGQEGLMKAGPEIRGLVRFSRLNLTHDNPGLGQFDLVFCRNVLIYFDKETKGKVVDRLLDRLLPHGYLFLGHAESLGGFTNRAKALLPTVYALAPAAKPDR</sequence>
<evidence type="ECO:0000259" key="6">
    <source>
        <dbReference type="PROSITE" id="PS50123"/>
    </source>
</evidence>
<evidence type="ECO:0000256" key="5">
    <source>
        <dbReference type="ARBA" id="ARBA00022691"/>
    </source>
</evidence>
<evidence type="ECO:0000256" key="2">
    <source>
        <dbReference type="ARBA" id="ARBA00012534"/>
    </source>
</evidence>
<evidence type="ECO:0000313" key="7">
    <source>
        <dbReference type="EMBL" id="BDG04250.1"/>
    </source>
</evidence>
<dbReference type="Pfam" id="PF03705">
    <property type="entry name" value="CheR_N"/>
    <property type="match status" value="1"/>
</dbReference>
<dbReference type="EC" id="2.1.1.80" evidence="2"/>
<dbReference type="EMBL" id="AP025591">
    <property type="protein sequence ID" value="BDG04250.1"/>
    <property type="molecule type" value="Genomic_DNA"/>
</dbReference>
<feature type="domain" description="CheR-type methyltransferase" evidence="6">
    <location>
        <begin position="15"/>
        <end position="265"/>
    </location>
</feature>
<keyword evidence="4" id="KW-0808">Transferase</keyword>
<reference evidence="8" key="1">
    <citation type="journal article" date="2022" name="Int. J. Syst. Evol. Microbiol.">
        <title>Anaeromyxobacter oryzae sp. nov., Anaeromyxobacter diazotrophicus sp. nov. and Anaeromyxobacter paludicola sp. nov., isolated from paddy soils.</title>
        <authorList>
            <person name="Itoh H."/>
            <person name="Xu Z."/>
            <person name="Mise K."/>
            <person name="Masuda Y."/>
            <person name="Ushijima N."/>
            <person name="Hayakawa C."/>
            <person name="Shiratori Y."/>
            <person name="Senoo K."/>
        </authorList>
    </citation>
    <scope>NUCLEOTIDE SEQUENCE [LARGE SCALE GENOMIC DNA]</scope>
    <source>
        <strain evidence="8">Red232</strain>
    </source>
</reference>
<accession>A0ABM7WXW2</accession>
<proteinExistence type="predicted"/>
<keyword evidence="3 7" id="KW-0489">Methyltransferase</keyword>
<dbReference type="PROSITE" id="PS50123">
    <property type="entry name" value="CHER"/>
    <property type="match status" value="1"/>
</dbReference>
<dbReference type="SUPFAM" id="SSF47757">
    <property type="entry name" value="Chemotaxis receptor methyltransferase CheR, N-terminal domain"/>
    <property type="match status" value="1"/>
</dbReference>
<dbReference type="PANTHER" id="PTHR24422:SF26">
    <property type="entry name" value="CHEMOTAXIS PROTEIN METHYLTRANSFERASE"/>
    <property type="match status" value="1"/>
</dbReference>
<dbReference type="InterPro" id="IPR022642">
    <property type="entry name" value="CheR_C"/>
</dbReference>
<keyword evidence="8" id="KW-1185">Reference proteome</keyword>
<dbReference type="Pfam" id="PF01739">
    <property type="entry name" value="CheR"/>
    <property type="match status" value="1"/>
</dbReference>
<dbReference type="Gene3D" id="1.10.155.10">
    <property type="entry name" value="Chemotaxis receptor methyltransferase CheR, N-terminal domain"/>
    <property type="match status" value="1"/>
</dbReference>
<organism evidence="7 8">
    <name type="scientific">Anaeromyxobacter oryzae</name>
    <dbReference type="NCBI Taxonomy" id="2918170"/>
    <lineage>
        <taxon>Bacteria</taxon>
        <taxon>Pseudomonadati</taxon>
        <taxon>Myxococcota</taxon>
        <taxon>Myxococcia</taxon>
        <taxon>Myxococcales</taxon>
        <taxon>Cystobacterineae</taxon>
        <taxon>Anaeromyxobacteraceae</taxon>
        <taxon>Anaeromyxobacter</taxon>
    </lineage>
</organism>
<dbReference type="PANTHER" id="PTHR24422">
    <property type="entry name" value="CHEMOTAXIS PROTEIN METHYLTRANSFERASE"/>
    <property type="match status" value="1"/>
</dbReference>
<evidence type="ECO:0000256" key="4">
    <source>
        <dbReference type="ARBA" id="ARBA00022679"/>
    </source>
</evidence>
<evidence type="ECO:0000256" key="1">
    <source>
        <dbReference type="ARBA" id="ARBA00001541"/>
    </source>
</evidence>
<dbReference type="InterPro" id="IPR022641">
    <property type="entry name" value="CheR_N"/>
</dbReference>
<protein>
    <recommendedName>
        <fullName evidence="2">protein-glutamate O-methyltransferase</fullName>
        <ecNumber evidence="2">2.1.1.80</ecNumber>
    </recommendedName>
</protein>
<evidence type="ECO:0000313" key="8">
    <source>
        <dbReference type="Proteomes" id="UP001162891"/>
    </source>
</evidence>
<dbReference type="SUPFAM" id="SSF53335">
    <property type="entry name" value="S-adenosyl-L-methionine-dependent methyltransferases"/>
    <property type="match status" value="1"/>
</dbReference>
<keyword evidence="5" id="KW-0949">S-adenosyl-L-methionine</keyword>
<dbReference type="GO" id="GO:0032259">
    <property type="term" value="P:methylation"/>
    <property type="evidence" value="ECO:0007669"/>
    <property type="project" value="UniProtKB-KW"/>
</dbReference>
<dbReference type="PRINTS" id="PR00996">
    <property type="entry name" value="CHERMTFRASE"/>
</dbReference>
<dbReference type="Proteomes" id="UP001162891">
    <property type="component" value="Chromosome"/>
</dbReference>
<dbReference type="InterPro" id="IPR000780">
    <property type="entry name" value="CheR_MeTrfase"/>
</dbReference>